<organism evidence="1 2">
    <name type="scientific">Sphaeroforma arctica JP610</name>
    <dbReference type="NCBI Taxonomy" id="667725"/>
    <lineage>
        <taxon>Eukaryota</taxon>
        <taxon>Ichthyosporea</taxon>
        <taxon>Ichthyophonida</taxon>
        <taxon>Sphaeroforma</taxon>
    </lineage>
</organism>
<sequence>MNVQSNVKSLFSKRGFLFYNSIYGPNPGFTDYGPNGCAMARNLTNIWWRTIVQQNQNVTGYEGSTFIGRDVMRAWPEHRRVLSTTQGVVDTTDVAIETVLSKKDLPDDKLRELLKDKLSILHLRPSAIHSVLGNFHSIISAASPKLPFGVAQTGTCFVPGRVDSEQSEQKTNTTHSPAASEETHLDLTIFLPGHSREASVAWTNAFADSRLCWWQSLLINTPSRVTLNKTEKATTVTYESPSTGERLVLETVELLDDNVLEAHRQALKGKAKFMILNQKGIALEKPHVLHTHSSIAHCVNALALDALGDRADEGTCCLTYTCC</sequence>
<dbReference type="InterPro" id="IPR027031">
    <property type="entry name" value="Gly-tRNA_synthase/POLG2"/>
</dbReference>
<evidence type="ECO:0008006" key="3">
    <source>
        <dbReference type="Google" id="ProtNLM"/>
    </source>
</evidence>
<accession>A0A0L0FFA1</accession>
<dbReference type="PANTHER" id="PTHR10745">
    <property type="entry name" value="GLYCYL-TRNA SYNTHETASE/DNA POLYMERASE SUBUNIT GAMMA-2"/>
    <property type="match status" value="1"/>
</dbReference>
<dbReference type="Proteomes" id="UP000054560">
    <property type="component" value="Unassembled WGS sequence"/>
</dbReference>
<dbReference type="OrthoDB" id="57698at2759"/>
<keyword evidence="2" id="KW-1185">Reference proteome</keyword>
<evidence type="ECO:0000313" key="1">
    <source>
        <dbReference type="EMBL" id="KNC75457.1"/>
    </source>
</evidence>
<gene>
    <name evidence="1" type="ORF">SARC_12018</name>
</gene>
<dbReference type="RefSeq" id="XP_014149359.1">
    <property type="nucleotide sequence ID" value="XM_014293884.1"/>
</dbReference>
<name>A0A0L0FFA1_9EUKA</name>
<dbReference type="GO" id="GO:0005739">
    <property type="term" value="C:mitochondrion"/>
    <property type="evidence" value="ECO:0007669"/>
    <property type="project" value="TreeGrafter"/>
</dbReference>
<proteinExistence type="predicted"/>
<dbReference type="Gene3D" id="3.30.930.10">
    <property type="entry name" value="Bira Bifunctional Protein, Domain 2"/>
    <property type="match status" value="1"/>
</dbReference>
<evidence type="ECO:0000313" key="2">
    <source>
        <dbReference type="Proteomes" id="UP000054560"/>
    </source>
</evidence>
<dbReference type="GO" id="GO:0006264">
    <property type="term" value="P:mitochondrial DNA replication"/>
    <property type="evidence" value="ECO:0007669"/>
    <property type="project" value="TreeGrafter"/>
</dbReference>
<protein>
    <recommendedName>
        <fullName evidence="3">Glycine--tRNA ligase</fullName>
    </recommendedName>
</protein>
<reference evidence="1 2" key="1">
    <citation type="submission" date="2011-02" db="EMBL/GenBank/DDBJ databases">
        <title>The Genome Sequence of Sphaeroforma arctica JP610.</title>
        <authorList>
            <consortium name="The Broad Institute Genome Sequencing Platform"/>
            <person name="Russ C."/>
            <person name="Cuomo C."/>
            <person name="Young S.K."/>
            <person name="Zeng Q."/>
            <person name="Gargeya S."/>
            <person name="Alvarado L."/>
            <person name="Berlin A."/>
            <person name="Chapman S.B."/>
            <person name="Chen Z."/>
            <person name="Freedman E."/>
            <person name="Gellesch M."/>
            <person name="Goldberg J."/>
            <person name="Griggs A."/>
            <person name="Gujja S."/>
            <person name="Heilman E."/>
            <person name="Heiman D."/>
            <person name="Howarth C."/>
            <person name="Mehta T."/>
            <person name="Neiman D."/>
            <person name="Pearson M."/>
            <person name="Roberts A."/>
            <person name="Saif S."/>
            <person name="Shea T."/>
            <person name="Shenoy N."/>
            <person name="Sisk P."/>
            <person name="Stolte C."/>
            <person name="Sykes S."/>
            <person name="White J."/>
            <person name="Yandava C."/>
            <person name="Burger G."/>
            <person name="Gray M.W."/>
            <person name="Holland P.W.H."/>
            <person name="King N."/>
            <person name="Lang F.B.F."/>
            <person name="Roger A.J."/>
            <person name="Ruiz-Trillo I."/>
            <person name="Haas B."/>
            <person name="Nusbaum C."/>
            <person name="Birren B."/>
        </authorList>
    </citation>
    <scope>NUCLEOTIDE SEQUENCE [LARGE SCALE GENOMIC DNA]</scope>
    <source>
        <strain evidence="1 2">JP610</strain>
    </source>
</reference>
<dbReference type="SUPFAM" id="SSF55681">
    <property type="entry name" value="Class II aaRS and biotin synthetases"/>
    <property type="match status" value="1"/>
</dbReference>
<dbReference type="InterPro" id="IPR045864">
    <property type="entry name" value="aa-tRNA-synth_II/BPL/LPL"/>
</dbReference>
<dbReference type="EMBL" id="KQ243613">
    <property type="protein sequence ID" value="KNC75457.1"/>
    <property type="molecule type" value="Genomic_DNA"/>
</dbReference>
<dbReference type="PANTHER" id="PTHR10745:SF8">
    <property type="entry name" value="DNA POLYMERASE SUBUNIT GAMMA-2, MITOCHONDRIAL"/>
    <property type="match status" value="1"/>
</dbReference>
<dbReference type="GeneID" id="25912522"/>
<dbReference type="STRING" id="667725.A0A0L0FFA1"/>
<dbReference type="AlphaFoldDB" id="A0A0L0FFA1"/>